<dbReference type="OrthoDB" id="5876778at2759"/>
<dbReference type="PANTHER" id="PTHR46561">
    <property type="entry name" value="SERPENTINE RECEPTOR, CLASS AB (CLASS A-LIKE)-RELATED"/>
    <property type="match status" value="1"/>
</dbReference>
<evidence type="ECO:0000256" key="2">
    <source>
        <dbReference type="ARBA" id="ARBA00022692"/>
    </source>
</evidence>
<reference evidence="6" key="1">
    <citation type="journal article" date="2008" name="Nat. Genet.">
        <title>The Pristionchus pacificus genome provides a unique perspective on nematode lifestyle and parasitism.</title>
        <authorList>
            <person name="Dieterich C."/>
            <person name="Clifton S.W."/>
            <person name="Schuster L.N."/>
            <person name="Chinwalla A."/>
            <person name="Delehaunty K."/>
            <person name="Dinkelacker I."/>
            <person name="Fulton L."/>
            <person name="Fulton R."/>
            <person name="Godfrey J."/>
            <person name="Minx P."/>
            <person name="Mitreva M."/>
            <person name="Roeseler W."/>
            <person name="Tian H."/>
            <person name="Witte H."/>
            <person name="Yang S.P."/>
            <person name="Wilson R.K."/>
            <person name="Sommer R.J."/>
        </authorList>
    </citation>
    <scope>NUCLEOTIDE SEQUENCE [LARGE SCALE GENOMIC DNA]</scope>
    <source>
        <strain evidence="6">PS312</strain>
    </source>
</reference>
<dbReference type="PANTHER" id="PTHR46561:SF11">
    <property type="entry name" value="SERPENTINE RECEPTOR CLASS ALPHA_BETA-14"/>
    <property type="match status" value="1"/>
</dbReference>
<evidence type="ECO:0000256" key="1">
    <source>
        <dbReference type="ARBA" id="ARBA00004141"/>
    </source>
</evidence>
<dbReference type="InterPro" id="IPR053286">
    <property type="entry name" value="Nematode_rcpt-like_srab"/>
</dbReference>
<dbReference type="EnsemblMetazoa" id="PPA03530.1">
    <property type="protein sequence ID" value="PPA03530.1"/>
    <property type="gene ID" value="WBGene00093084"/>
</dbReference>
<keyword evidence="3" id="KW-1133">Transmembrane helix</keyword>
<evidence type="ECO:0000256" key="3">
    <source>
        <dbReference type="ARBA" id="ARBA00022989"/>
    </source>
</evidence>
<dbReference type="GO" id="GO:0016020">
    <property type="term" value="C:membrane"/>
    <property type="evidence" value="ECO:0007669"/>
    <property type="project" value="UniProtKB-SubCell"/>
</dbReference>
<keyword evidence="4" id="KW-0472">Membrane</keyword>
<name>A0A2A6BTF6_PRIPA</name>
<accession>A0A8R1Y6L4</accession>
<evidence type="ECO:0000313" key="5">
    <source>
        <dbReference type="EnsemblMetazoa" id="PPA03530.1"/>
    </source>
</evidence>
<sequence>MYSFYSDMNCTLTAFPTLSVMHNNGTESLEELLITVVYMARSPTMNVMLYGRMLISVIGLIMGFSLPMFRRKFVAHGSLLMLLLQHCAWNLMLSFISLIDALITAYTFASWRQPEDLIAFNDGYTCFHRKIWHIYAVYGSMTSMFAITIERTFASKCYKNYERSSKRLGYVLSIGQFVLASLFTLGAALTYDFTQTRAHCFVVTRGGEMYHRPLAATSFVLEMMCLIIFCCLLKINQRRLSSNYFGGLSVKYQITENVRALKLLVPVVISHITLTVLVAVSFSVYAVLTMAPHTRAIAEESLGFLHLHAVIVPVFMFVRHRRKWKQVAKTCRINRLHGTALMNEHDKAIMKNW</sequence>
<keyword evidence="2" id="KW-0812">Transmembrane</keyword>
<gene>
    <name evidence="5" type="primary">WBGene00093084</name>
</gene>
<evidence type="ECO:0000313" key="6">
    <source>
        <dbReference type="Proteomes" id="UP000005239"/>
    </source>
</evidence>
<accession>A0A2A6BTF6</accession>
<keyword evidence="6" id="KW-1185">Reference proteome</keyword>
<organism evidence="5 6">
    <name type="scientific">Pristionchus pacificus</name>
    <name type="common">Parasitic nematode worm</name>
    <dbReference type="NCBI Taxonomy" id="54126"/>
    <lineage>
        <taxon>Eukaryota</taxon>
        <taxon>Metazoa</taxon>
        <taxon>Ecdysozoa</taxon>
        <taxon>Nematoda</taxon>
        <taxon>Chromadorea</taxon>
        <taxon>Rhabditida</taxon>
        <taxon>Rhabditina</taxon>
        <taxon>Diplogasteromorpha</taxon>
        <taxon>Diplogasteroidea</taxon>
        <taxon>Neodiplogasteridae</taxon>
        <taxon>Pristionchus</taxon>
    </lineage>
</organism>
<dbReference type="Gene3D" id="1.20.1070.10">
    <property type="entry name" value="Rhodopsin 7-helix transmembrane proteins"/>
    <property type="match status" value="1"/>
</dbReference>
<dbReference type="Proteomes" id="UP000005239">
    <property type="component" value="Unassembled WGS sequence"/>
</dbReference>
<dbReference type="AlphaFoldDB" id="A0A2A6BTF6"/>
<evidence type="ECO:0000256" key="4">
    <source>
        <dbReference type="ARBA" id="ARBA00023136"/>
    </source>
</evidence>
<protein>
    <submittedName>
        <fullName evidence="5">G protein-coupled receptor</fullName>
    </submittedName>
</protein>
<dbReference type="InterPro" id="IPR019408">
    <property type="entry name" value="7TM_GPCR_serpentine_rcpt_Srab"/>
</dbReference>
<reference evidence="5" key="2">
    <citation type="submission" date="2022-06" db="UniProtKB">
        <authorList>
            <consortium name="EnsemblMetazoa"/>
        </authorList>
    </citation>
    <scope>IDENTIFICATION</scope>
    <source>
        <strain evidence="5">PS312</strain>
    </source>
</reference>
<proteinExistence type="predicted"/>
<dbReference type="Pfam" id="PF10292">
    <property type="entry name" value="7TM_GPCR_Srab"/>
    <property type="match status" value="1"/>
</dbReference>
<comment type="subcellular location">
    <subcellularLocation>
        <location evidence="1">Membrane</location>
        <topology evidence="1">Multi-pass membrane protein</topology>
    </subcellularLocation>
</comment>